<comment type="pathway">
    <text evidence="2">Phospholipid metabolism; phosphatidylglycerol biosynthesis; phosphatidylglycerol from CDP-diacylglycerol: step 1/2.</text>
</comment>
<dbReference type="KEGG" id="hdn:Hden_2845"/>
<comment type="catalytic activity">
    <reaction evidence="14">
        <text>a CDP-1,2-diacyl-sn-glycerol + sn-glycerol 3-phosphate = a 1,2-diacyl-sn-glycero-3-phospho-(1'-sn-glycero-3'-phosphate) + CMP + H(+)</text>
        <dbReference type="Rhea" id="RHEA:12593"/>
        <dbReference type="ChEBI" id="CHEBI:15378"/>
        <dbReference type="ChEBI" id="CHEBI:57597"/>
        <dbReference type="ChEBI" id="CHEBI:58332"/>
        <dbReference type="ChEBI" id="CHEBI:60110"/>
        <dbReference type="ChEBI" id="CHEBI:60377"/>
        <dbReference type="EC" id="2.7.8.5"/>
    </reaction>
</comment>
<keyword evidence="12" id="KW-0594">Phospholipid biosynthesis</keyword>
<evidence type="ECO:0000256" key="7">
    <source>
        <dbReference type="ARBA" id="ARBA00022516"/>
    </source>
</evidence>
<evidence type="ECO:0000256" key="11">
    <source>
        <dbReference type="ARBA" id="ARBA00023136"/>
    </source>
</evidence>
<keyword evidence="17" id="KW-1185">Reference proteome</keyword>
<dbReference type="FunFam" id="1.20.120.1760:FF:000033">
    <property type="entry name" value="CDP-alcohol phosphatidyltransferase"/>
    <property type="match status" value="1"/>
</dbReference>
<keyword evidence="8 15" id="KW-0812">Transmembrane</keyword>
<evidence type="ECO:0000256" key="9">
    <source>
        <dbReference type="ARBA" id="ARBA00022989"/>
    </source>
</evidence>
<keyword evidence="11 15" id="KW-0472">Membrane</keyword>
<dbReference type="InterPro" id="IPR000462">
    <property type="entry name" value="CDP-OH_P_trans"/>
</dbReference>
<proteinExistence type="inferred from homology"/>
<keyword evidence="9 15" id="KW-1133">Transmembrane helix</keyword>
<comment type="similarity">
    <text evidence="4">Belongs to the CDP-alcohol phosphatidyltransferase class-I family.</text>
</comment>
<comment type="pathway">
    <text evidence="3">Lipid metabolism.</text>
</comment>
<dbReference type="Gene3D" id="1.20.120.1760">
    <property type="match status" value="1"/>
</dbReference>
<evidence type="ECO:0000256" key="13">
    <source>
        <dbReference type="ARBA" id="ARBA00023264"/>
    </source>
</evidence>
<sequence>MSIPNLITLGRVILVPVVFWLLLTGELQPAFLAFVIAGISDAVDGFLAKRFGWETELGAYLDPLADKLLIVCIFIALGVTARLPSWLVILVVSRDVLIIIAVVLSWLLDRPTPMKPLAISKINTLVQIVLAGTVLADEAFLLNLNGPVQLLILLTAATTIASLAVYLRVWLHHMTYSESTDPKA</sequence>
<dbReference type="PANTHER" id="PTHR14269:SF62">
    <property type="entry name" value="CDP-DIACYLGLYCEROL--GLYCEROL-3-PHOSPHATE 3-PHOSPHATIDYLTRANSFERASE 1, CHLOROPLASTIC"/>
    <property type="match status" value="1"/>
</dbReference>
<comment type="subcellular location">
    <subcellularLocation>
        <location evidence="1">Membrane</location>
        <topology evidence="1">Multi-pass membrane protein</topology>
    </subcellularLocation>
</comment>
<feature type="transmembrane region" description="Helical" evidence="15">
    <location>
        <begin position="60"/>
        <end position="79"/>
    </location>
</feature>
<protein>
    <recommendedName>
        <fullName evidence="6">CDP-diacylglycerol--glycerol-3-phosphate 3-phosphatidyltransferase</fullName>
        <ecNumber evidence="5">2.7.8.5</ecNumber>
    </recommendedName>
</protein>
<gene>
    <name evidence="16" type="ordered locus">Hden_2845</name>
</gene>
<dbReference type="OrthoDB" id="9796672at2"/>
<evidence type="ECO:0000256" key="2">
    <source>
        <dbReference type="ARBA" id="ARBA00005042"/>
    </source>
</evidence>
<evidence type="ECO:0000256" key="15">
    <source>
        <dbReference type="SAM" id="Phobius"/>
    </source>
</evidence>
<evidence type="ECO:0000256" key="14">
    <source>
        <dbReference type="ARBA" id="ARBA00048586"/>
    </source>
</evidence>
<name>D8JUL1_HYPDA</name>
<dbReference type="PIRSF" id="PIRSF000847">
    <property type="entry name" value="Phos_ph_gly_syn"/>
    <property type="match status" value="1"/>
</dbReference>
<dbReference type="Proteomes" id="UP000002033">
    <property type="component" value="Chromosome"/>
</dbReference>
<reference evidence="17" key="1">
    <citation type="journal article" date="2011" name="J. Bacteriol.">
        <title>Genome sequences of eight morphologically diverse alphaproteobacteria.</title>
        <authorList>
            <consortium name="US DOE Joint Genome Institute"/>
            <person name="Brown P.J."/>
            <person name="Kysela D.T."/>
            <person name="Buechlein A."/>
            <person name="Hemmerich C."/>
            <person name="Brun Y.V."/>
        </authorList>
    </citation>
    <scope>NUCLEOTIDE SEQUENCE [LARGE SCALE GENOMIC DNA]</scope>
    <source>
        <strain evidence="17">ATCC 51888 / DSM 1869 / NCIB 11706 / TK 0415</strain>
    </source>
</reference>
<dbReference type="Pfam" id="PF01066">
    <property type="entry name" value="CDP-OH_P_transf"/>
    <property type="match status" value="1"/>
</dbReference>
<keyword evidence="10" id="KW-0443">Lipid metabolism</keyword>
<evidence type="ECO:0000256" key="1">
    <source>
        <dbReference type="ARBA" id="ARBA00004141"/>
    </source>
</evidence>
<evidence type="ECO:0000256" key="8">
    <source>
        <dbReference type="ARBA" id="ARBA00022692"/>
    </source>
</evidence>
<organism evidence="16 17">
    <name type="scientific">Hyphomicrobium denitrificans (strain ATCC 51888 / DSM 1869 / NCIMB 11706 / TK 0415)</name>
    <dbReference type="NCBI Taxonomy" id="582899"/>
    <lineage>
        <taxon>Bacteria</taxon>
        <taxon>Pseudomonadati</taxon>
        <taxon>Pseudomonadota</taxon>
        <taxon>Alphaproteobacteria</taxon>
        <taxon>Hyphomicrobiales</taxon>
        <taxon>Hyphomicrobiaceae</taxon>
        <taxon>Hyphomicrobium</taxon>
    </lineage>
</organism>
<dbReference type="RefSeq" id="WP_013216800.1">
    <property type="nucleotide sequence ID" value="NC_014313.1"/>
</dbReference>
<feature type="transmembrane region" description="Helical" evidence="15">
    <location>
        <begin position="86"/>
        <end position="108"/>
    </location>
</feature>
<dbReference type="PANTHER" id="PTHR14269">
    <property type="entry name" value="CDP-DIACYLGLYCEROL--GLYCEROL-3-PHOSPHATE 3-PHOSPHATIDYLTRANSFERASE-RELATED"/>
    <property type="match status" value="1"/>
</dbReference>
<evidence type="ECO:0000256" key="12">
    <source>
        <dbReference type="ARBA" id="ARBA00023209"/>
    </source>
</evidence>
<feature type="transmembrane region" description="Helical" evidence="15">
    <location>
        <begin position="150"/>
        <end position="171"/>
    </location>
</feature>
<evidence type="ECO:0000256" key="5">
    <source>
        <dbReference type="ARBA" id="ARBA00013170"/>
    </source>
</evidence>
<dbReference type="EC" id="2.7.8.5" evidence="5"/>
<dbReference type="STRING" id="582899.Hden_2845"/>
<dbReference type="GO" id="GO:0008444">
    <property type="term" value="F:CDP-diacylglycerol-glycerol-3-phosphate 3-phosphatidyltransferase activity"/>
    <property type="evidence" value="ECO:0007669"/>
    <property type="project" value="UniProtKB-EC"/>
</dbReference>
<evidence type="ECO:0000313" key="16">
    <source>
        <dbReference type="EMBL" id="ADJ24641.1"/>
    </source>
</evidence>
<dbReference type="EMBL" id="CP002083">
    <property type="protein sequence ID" value="ADJ24641.1"/>
    <property type="molecule type" value="Genomic_DNA"/>
</dbReference>
<evidence type="ECO:0000313" key="17">
    <source>
        <dbReference type="Proteomes" id="UP000002033"/>
    </source>
</evidence>
<dbReference type="GO" id="GO:0046474">
    <property type="term" value="P:glycerophospholipid biosynthetic process"/>
    <property type="evidence" value="ECO:0007669"/>
    <property type="project" value="TreeGrafter"/>
</dbReference>
<evidence type="ECO:0000256" key="3">
    <source>
        <dbReference type="ARBA" id="ARBA00005189"/>
    </source>
</evidence>
<accession>D8JUL1</accession>
<dbReference type="InterPro" id="IPR004570">
    <property type="entry name" value="Phosphatidylglycerol_P_synth"/>
</dbReference>
<evidence type="ECO:0000256" key="4">
    <source>
        <dbReference type="ARBA" id="ARBA00010441"/>
    </source>
</evidence>
<dbReference type="GO" id="GO:0016020">
    <property type="term" value="C:membrane"/>
    <property type="evidence" value="ECO:0007669"/>
    <property type="project" value="UniProtKB-SubCell"/>
</dbReference>
<dbReference type="AlphaFoldDB" id="D8JUL1"/>
<dbReference type="HOGENOM" id="CLU_051314_6_2_5"/>
<dbReference type="eggNOG" id="COG0558">
    <property type="taxonomic scope" value="Bacteria"/>
</dbReference>
<dbReference type="InterPro" id="IPR050324">
    <property type="entry name" value="CDP-alcohol_PTase-I"/>
</dbReference>
<keyword evidence="7" id="KW-0444">Lipid biosynthesis</keyword>
<dbReference type="InterPro" id="IPR043130">
    <property type="entry name" value="CDP-OH_PTrfase_TM_dom"/>
</dbReference>
<evidence type="ECO:0000256" key="10">
    <source>
        <dbReference type="ARBA" id="ARBA00023098"/>
    </source>
</evidence>
<keyword evidence="16" id="KW-0808">Transferase</keyword>
<evidence type="ECO:0000256" key="6">
    <source>
        <dbReference type="ARBA" id="ARBA00014944"/>
    </source>
</evidence>
<keyword evidence="13" id="KW-1208">Phospholipid metabolism</keyword>